<keyword evidence="4" id="KW-1185">Reference proteome</keyword>
<evidence type="ECO:0000259" key="2">
    <source>
        <dbReference type="SMART" id="SM00899"/>
    </source>
</evidence>
<dbReference type="OrthoDB" id="9811076at2"/>
<organism evidence="3 4">
    <name type="scientific">Caldicoprobacter faecalis</name>
    <dbReference type="NCBI Taxonomy" id="937334"/>
    <lineage>
        <taxon>Bacteria</taxon>
        <taxon>Bacillati</taxon>
        <taxon>Bacillota</taxon>
        <taxon>Clostridia</taxon>
        <taxon>Caldicoprobacterales</taxon>
        <taxon>Caldicoprobacteraceae</taxon>
        <taxon>Caldicoprobacter</taxon>
    </lineage>
</organism>
<dbReference type="AlphaFoldDB" id="A0A1I5VP33"/>
<dbReference type="InterPro" id="IPR008988">
    <property type="entry name" value="Transcriptional_repressor_C"/>
</dbReference>
<feature type="domain" description="Ferrous iron transporter FeoA-like" evidence="2">
    <location>
        <begin position="4"/>
        <end position="76"/>
    </location>
</feature>
<gene>
    <name evidence="3" type="ORF">SAMN05444406_1128</name>
</gene>
<proteinExistence type="predicted"/>
<dbReference type="PANTHER" id="PTHR42954">
    <property type="entry name" value="FE(2+) TRANSPORT PROTEIN A"/>
    <property type="match status" value="1"/>
</dbReference>
<protein>
    <submittedName>
        <fullName evidence="3">Ferrous iron transport protein A</fullName>
    </submittedName>
</protein>
<dbReference type="Pfam" id="PF04023">
    <property type="entry name" value="FeoA"/>
    <property type="match status" value="1"/>
</dbReference>
<dbReference type="SMART" id="SM00899">
    <property type="entry name" value="FeoA"/>
    <property type="match status" value="1"/>
</dbReference>
<dbReference type="Gene3D" id="2.30.30.90">
    <property type="match status" value="1"/>
</dbReference>
<reference evidence="3 4" key="1">
    <citation type="submission" date="2016-10" db="EMBL/GenBank/DDBJ databases">
        <authorList>
            <person name="de Groot N.N."/>
        </authorList>
    </citation>
    <scope>NUCLEOTIDE SEQUENCE [LARGE SCALE GENOMIC DNA]</scope>
    <source>
        <strain evidence="3 4">DSM 20678</strain>
    </source>
</reference>
<dbReference type="InterPro" id="IPR038157">
    <property type="entry name" value="FeoA_core_dom"/>
</dbReference>
<keyword evidence="1" id="KW-0408">Iron</keyword>
<dbReference type="RefSeq" id="WP_035146723.1">
    <property type="nucleotide sequence ID" value="NZ_FOXR01000012.1"/>
</dbReference>
<evidence type="ECO:0000313" key="3">
    <source>
        <dbReference type="EMBL" id="SFQ09192.1"/>
    </source>
</evidence>
<dbReference type="InterPro" id="IPR007167">
    <property type="entry name" value="Fe-transptr_FeoA-like"/>
</dbReference>
<dbReference type="EMBL" id="FOXR01000012">
    <property type="protein sequence ID" value="SFQ09192.1"/>
    <property type="molecule type" value="Genomic_DNA"/>
</dbReference>
<dbReference type="STRING" id="937334.SAMN05444406_1128"/>
<accession>A0A1I5VP33</accession>
<dbReference type="SUPFAM" id="SSF50037">
    <property type="entry name" value="C-terminal domain of transcriptional repressors"/>
    <property type="match status" value="1"/>
</dbReference>
<dbReference type="Proteomes" id="UP000198577">
    <property type="component" value="Unassembled WGS sequence"/>
</dbReference>
<name>A0A1I5VP33_9FIRM</name>
<evidence type="ECO:0000313" key="4">
    <source>
        <dbReference type="Proteomes" id="UP000198577"/>
    </source>
</evidence>
<dbReference type="InterPro" id="IPR052713">
    <property type="entry name" value="FeoA"/>
</dbReference>
<dbReference type="PANTHER" id="PTHR42954:SF2">
    <property type="entry name" value="FE(2+) TRANSPORT PROTEIN A"/>
    <property type="match status" value="1"/>
</dbReference>
<dbReference type="GO" id="GO:0046914">
    <property type="term" value="F:transition metal ion binding"/>
    <property type="evidence" value="ECO:0007669"/>
    <property type="project" value="InterPro"/>
</dbReference>
<sequence length="79" mass="8785">MELLPLNLLPIGCTARVRQINAHGALRRRLMDLGLIIGTEVKAVRKSLSGDPTLYEIRGAMIALRCEEASKILVERFVL</sequence>
<evidence type="ECO:0000256" key="1">
    <source>
        <dbReference type="ARBA" id="ARBA00023004"/>
    </source>
</evidence>